<evidence type="ECO:0000256" key="9">
    <source>
        <dbReference type="ARBA" id="ARBA00045808"/>
    </source>
</evidence>
<evidence type="ECO:0000256" key="10">
    <source>
        <dbReference type="SAM" id="MobiDB-lite"/>
    </source>
</evidence>
<dbReference type="EMBL" id="JAKKPZ010000022">
    <property type="protein sequence ID" value="KAI1711303.1"/>
    <property type="molecule type" value="Genomic_DNA"/>
</dbReference>
<dbReference type="InterPro" id="IPR038324">
    <property type="entry name" value="Rpb4/RPC9_sf"/>
</dbReference>
<dbReference type="AlphaFoldDB" id="A0AAD4R2D3"/>
<reference evidence="12" key="1">
    <citation type="submission" date="2022-01" db="EMBL/GenBank/DDBJ databases">
        <title>Genome Sequence Resource for Two Populations of Ditylenchus destructor, the Migratory Endoparasitic Phytonematode.</title>
        <authorList>
            <person name="Zhang H."/>
            <person name="Lin R."/>
            <person name="Xie B."/>
        </authorList>
    </citation>
    <scope>NUCLEOTIDE SEQUENCE</scope>
    <source>
        <strain evidence="12">BazhouSP</strain>
    </source>
</reference>
<dbReference type="GO" id="GO:0005666">
    <property type="term" value="C:RNA polymerase III complex"/>
    <property type="evidence" value="ECO:0007669"/>
    <property type="project" value="InterPro"/>
</dbReference>
<evidence type="ECO:0000256" key="1">
    <source>
        <dbReference type="ARBA" id="ARBA00004123"/>
    </source>
</evidence>
<gene>
    <name evidence="12" type="ORF">DdX_10177</name>
</gene>
<dbReference type="PANTHER" id="PTHR15561">
    <property type="entry name" value="CALCITONIN GENE-RELATED PEPTIDE-RECEPTOR COMPONENT PROTEIN"/>
    <property type="match status" value="1"/>
</dbReference>
<evidence type="ECO:0000256" key="2">
    <source>
        <dbReference type="ARBA" id="ARBA00006898"/>
    </source>
</evidence>
<dbReference type="Proteomes" id="UP001201812">
    <property type="component" value="Unassembled WGS sequence"/>
</dbReference>
<keyword evidence="6" id="KW-0539">Nucleus</keyword>
<keyword evidence="4" id="KW-0240">DNA-directed RNA polymerase</keyword>
<evidence type="ECO:0000256" key="4">
    <source>
        <dbReference type="ARBA" id="ARBA00022478"/>
    </source>
</evidence>
<sequence>MEVVDPRSTLITNQEVLELLTQAKHQMNTKCASKLAESSSKSVVGSDLPENHSTIVYETMTYLNETSPAPSQSRKQNVDLIKALQKAGFKLTAAEVMQIVNLRPKSPVEIQLVIEESEERLTEQQVDEIIRIITAHTKSQPPQFQQPKYFRNLKSPKNEPK</sequence>
<comment type="function">
    <text evidence="7">Accessory protein for the calcitonin gene-related peptide (CGRP) receptor. It modulates CGRP responsiveness in a variety of tissues.</text>
</comment>
<feature type="domain" description="RNA polymerase Rpb4/RPC9 core" evidence="11">
    <location>
        <begin position="1"/>
        <end position="140"/>
    </location>
</feature>
<evidence type="ECO:0000259" key="11">
    <source>
        <dbReference type="SMART" id="SM00657"/>
    </source>
</evidence>
<dbReference type="GO" id="GO:0006384">
    <property type="term" value="P:transcription initiation at RNA polymerase III promoter"/>
    <property type="evidence" value="ECO:0007669"/>
    <property type="project" value="InterPro"/>
</dbReference>
<protein>
    <recommendedName>
        <fullName evidence="3">DNA-directed RNA polymerase III subunit RPC9</fullName>
    </recommendedName>
</protein>
<evidence type="ECO:0000313" key="12">
    <source>
        <dbReference type="EMBL" id="KAI1711303.1"/>
    </source>
</evidence>
<evidence type="ECO:0000313" key="13">
    <source>
        <dbReference type="Proteomes" id="UP001201812"/>
    </source>
</evidence>
<comment type="function">
    <text evidence="9">DNA-dependent RNA polymerase catalyzes the transcription of DNA into RNA using the four ribonucleoside triphosphates as substrates. Specific peripheric component of RNA polymerase III (Pol III) which synthesizes small non-coding RNAs including 5S rRNA, snRNAs, tRNAs and miRNAs from at least 500 distinct genomic loci. With POLR3H/RPC8 forms a mobile stalk that protrudes from Pol III core and functions primarily in transcription initiation. Pol III plays a key role in sensing and limiting infection by intracellular bacteria and DNA viruses. Acts as nuclear and cytosolic DNA sensor involved in innate immune response. Can sense non-self dsDNA that serves as template for transcription into dsRNA. The non-self RNA polymerase III transcripts, such as Epstein-Barr virus-encoded RNAs (EBERs) induce type I interferon and NF-kappa-B through the RIG-I pathway.</text>
</comment>
<dbReference type="InterPro" id="IPR010997">
    <property type="entry name" value="HRDC-like_sf"/>
</dbReference>
<dbReference type="InterPro" id="IPR006590">
    <property type="entry name" value="RNA_pol_Rpb4/RPC9_core"/>
</dbReference>
<accession>A0AAD4R2D3</accession>
<dbReference type="InterPro" id="IPR005574">
    <property type="entry name" value="Rpb4/RPC9"/>
</dbReference>
<evidence type="ECO:0000256" key="6">
    <source>
        <dbReference type="ARBA" id="ARBA00023242"/>
    </source>
</evidence>
<evidence type="ECO:0000256" key="7">
    <source>
        <dbReference type="ARBA" id="ARBA00043924"/>
    </source>
</evidence>
<evidence type="ECO:0000256" key="5">
    <source>
        <dbReference type="ARBA" id="ARBA00023163"/>
    </source>
</evidence>
<evidence type="ECO:0000256" key="3">
    <source>
        <dbReference type="ARBA" id="ARBA00016672"/>
    </source>
</evidence>
<dbReference type="Pfam" id="PF03874">
    <property type="entry name" value="RNA_pol_Rpb4"/>
    <property type="match status" value="1"/>
</dbReference>
<organism evidence="12 13">
    <name type="scientific">Ditylenchus destructor</name>
    <dbReference type="NCBI Taxonomy" id="166010"/>
    <lineage>
        <taxon>Eukaryota</taxon>
        <taxon>Metazoa</taxon>
        <taxon>Ecdysozoa</taxon>
        <taxon>Nematoda</taxon>
        <taxon>Chromadorea</taxon>
        <taxon>Rhabditida</taxon>
        <taxon>Tylenchina</taxon>
        <taxon>Tylenchomorpha</taxon>
        <taxon>Sphaerularioidea</taxon>
        <taxon>Anguinidae</taxon>
        <taxon>Anguininae</taxon>
        <taxon>Ditylenchus</taxon>
    </lineage>
</organism>
<dbReference type="Gene3D" id="1.20.1250.40">
    <property type="match status" value="1"/>
</dbReference>
<comment type="subunit">
    <text evidence="8">Component of the RNA polymerase III complex consisting of 17 subunits: a ten-subunit horseshoe-shaped catalytic core composed of POLR3A/RPC1, POLR3B/RPC2, POLR1C/RPAC1, POLR1D/RPAC2, POLR3K/RPC10, POLR2E/RPABC1, POLR2F/RPABC2, POLR2H/RPABC3, POLR2K/RPABC4 and POLR2L/RPABC5; a mobile stalk composed of two subunits POLR3H/RPC8 and CRCP/RPC9, protruding from the core and functioning primarily in transcription initiation; and additional subunits homologous to general transcription factors of the RNA polymerase II machinery, POLR3C/RPC3-POLR3F/RPC6-POLR3G/RPC7 heterotrimer required for transcription initiation and POLR3D/RPC4-POLR3E/RPC5 heterodimer involved in both transcription initiation and termination.</text>
</comment>
<keyword evidence="13" id="KW-1185">Reference proteome</keyword>
<comment type="similarity">
    <text evidence="2">Belongs to the eukaryotic RPC9 RNA polymerase subunit family.</text>
</comment>
<dbReference type="PANTHER" id="PTHR15561:SF0">
    <property type="entry name" value="DNA-DIRECTED RNA POLYMERASE III SUBUNIT RPC9"/>
    <property type="match status" value="1"/>
</dbReference>
<proteinExistence type="inferred from homology"/>
<comment type="caution">
    <text evidence="12">The sequence shown here is derived from an EMBL/GenBank/DDBJ whole genome shotgun (WGS) entry which is preliminary data.</text>
</comment>
<dbReference type="SMART" id="SM00657">
    <property type="entry name" value="RPOL4c"/>
    <property type="match status" value="1"/>
</dbReference>
<name>A0AAD4R2D3_9BILA</name>
<keyword evidence="5" id="KW-0804">Transcription</keyword>
<feature type="compositionally biased region" description="Polar residues" evidence="10">
    <location>
        <begin position="137"/>
        <end position="146"/>
    </location>
</feature>
<evidence type="ECO:0000256" key="8">
    <source>
        <dbReference type="ARBA" id="ARBA00044007"/>
    </source>
</evidence>
<dbReference type="InterPro" id="IPR038846">
    <property type="entry name" value="RPC9"/>
</dbReference>
<feature type="region of interest" description="Disordered" evidence="10">
    <location>
        <begin position="137"/>
        <end position="161"/>
    </location>
</feature>
<dbReference type="GO" id="GO:0000166">
    <property type="term" value="F:nucleotide binding"/>
    <property type="evidence" value="ECO:0007669"/>
    <property type="project" value="InterPro"/>
</dbReference>
<dbReference type="SUPFAM" id="SSF47819">
    <property type="entry name" value="HRDC-like"/>
    <property type="match status" value="1"/>
</dbReference>
<comment type="subcellular location">
    <subcellularLocation>
        <location evidence="1">Nucleus</location>
    </subcellularLocation>
</comment>